<feature type="compositionally biased region" description="Basic and acidic residues" evidence="1">
    <location>
        <begin position="137"/>
        <end position="154"/>
    </location>
</feature>
<reference evidence="2" key="2">
    <citation type="submission" date="2004-02" db="EMBL/GenBank/DDBJ databases">
        <authorList>
            <consortium name="Genoscope"/>
            <consortium name="Whitehead Institute Centre for Genome Research"/>
        </authorList>
    </citation>
    <scope>NUCLEOTIDE SEQUENCE</scope>
</reference>
<organism evidence="2">
    <name type="scientific">Tetraodon nigroviridis</name>
    <name type="common">Spotted green pufferfish</name>
    <name type="synonym">Chelonodon nigroviridis</name>
    <dbReference type="NCBI Taxonomy" id="99883"/>
    <lineage>
        <taxon>Eukaryota</taxon>
        <taxon>Metazoa</taxon>
        <taxon>Chordata</taxon>
        <taxon>Craniata</taxon>
        <taxon>Vertebrata</taxon>
        <taxon>Euteleostomi</taxon>
        <taxon>Actinopterygii</taxon>
        <taxon>Neopterygii</taxon>
        <taxon>Teleostei</taxon>
        <taxon>Neoteleostei</taxon>
        <taxon>Acanthomorphata</taxon>
        <taxon>Eupercaria</taxon>
        <taxon>Tetraodontiformes</taxon>
        <taxon>Tetradontoidea</taxon>
        <taxon>Tetraodontidae</taxon>
        <taxon>Tetraodon</taxon>
    </lineage>
</organism>
<name>Q4T0H2_TETNG</name>
<sequence length="154" mass="16237">GGASAPTRRSPTATKTNKEERLIKELSPIKEAVGALTWLRAEVTRLLGCCVEDDAKLLEPSTLPEESPAEPGPVRASRTANGGARARTPTRDATGHELHRCASRSLSGVSWDNLVPGPLDTDSATLKDGGGGQVTGRQERGPGGRRTGHQEPVR</sequence>
<evidence type="ECO:0000256" key="1">
    <source>
        <dbReference type="SAM" id="MobiDB-lite"/>
    </source>
</evidence>
<dbReference type="AlphaFoldDB" id="Q4T0H2"/>
<feature type="region of interest" description="Disordered" evidence="1">
    <location>
        <begin position="1"/>
        <end position="20"/>
    </location>
</feature>
<feature type="compositionally biased region" description="Basic and acidic residues" evidence="1">
    <location>
        <begin position="89"/>
        <end position="100"/>
    </location>
</feature>
<accession>Q4T0H2</accession>
<gene>
    <name evidence="2" type="ORF">GSTENG00009338001</name>
</gene>
<feature type="region of interest" description="Disordered" evidence="1">
    <location>
        <begin position="57"/>
        <end position="154"/>
    </location>
</feature>
<dbReference type="KEGG" id="tng:GSTEN00009338G001"/>
<comment type="caution">
    <text evidence="2">The sequence shown here is derived from an EMBL/GenBank/DDBJ whole genome shotgun (WGS) entry which is preliminary data.</text>
</comment>
<dbReference type="EMBL" id="CAAE01011101">
    <property type="protein sequence ID" value="CAF93610.1"/>
    <property type="molecule type" value="Genomic_DNA"/>
</dbReference>
<reference evidence="2" key="1">
    <citation type="journal article" date="2004" name="Nature">
        <title>Genome duplication in the teleost fish Tetraodon nigroviridis reveals the early vertebrate proto-karyotype.</title>
        <authorList>
            <person name="Jaillon O."/>
            <person name="Aury J.-M."/>
            <person name="Brunet F."/>
            <person name="Petit J.-L."/>
            <person name="Stange-Thomann N."/>
            <person name="Mauceli E."/>
            <person name="Bouneau L."/>
            <person name="Fischer C."/>
            <person name="Ozouf-Costaz C."/>
            <person name="Bernot A."/>
            <person name="Nicaud S."/>
            <person name="Jaffe D."/>
            <person name="Fisher S."/>
            <person name="Lutfalla G."/>
            <person name="Dossat C."/>
            <person name="Segurens B."/>
            <person name="Dasilva C."/>
            <person name="Salanoubat M."/>
            <person name="Levy M."/>
            <person name="Boudet N."/>
            <person name="Castellano S."/>
            <person name="Anthouard V."/>
            <person name="Jubin C."/>
            <person name="Castelli V."/>
            <person name="Katinka M."/>
            <person name="Vacherie B."/>
            <person name="Biemont C."/>
            <person name="Skalli Z."/>
            <person name="Cattolico L."/>
            <person name="Poulain J."/>
            <person name="De Berardinis V."/>
            <person name="Cruaud C."/>
            <person name="Duprat S."/>
            <person name="Brottier P."/>
            <person name="Coutanceau J.-P."/>
            <person name="Gouzy J."/>
            <person name="Parra G."/>
            <person name="Lardier G."/>
            <person name="Chapple C."/>
            <person name="McKernan K.J."/>
            <person name="McEwan P."/>
            <person name="Bosak S."/>
            <person name="Kellis M."/>
            <person name="Volff J.-N."/>
            <person name="Guigo R."/>
            <person name="Zody M.C."/>
            <person name="Mesirov J."/>
            <person name="Lindblad-Toh K."/>
            <person name="Birren B."/>
            <person name="Nusbaum C."/>
            <person name="Kahn D."/>
            <person name="Robinson-Rechavi M."/>
            <person name="Laudet V."/>
            <person name="Schachter V."/>
            <person name="Quetier F."/>
            <person name="Saurin W."/>
            <person name="Scarpelli C."/>
            <person name="Wincker P."/>
            <person name="Lander E.S."/>
            <person name="Weissenbach J."/>
            <person name="Roest Crollius H."/>
        </authorList>
    </citation>
    <scope>NUCLEOTIDE SEQUENCE [LARGE SCALE GENOMIC DNA]</scope>
</reference>
<protein>
    <submittedName>
        <fullName evidence="2">(spotted green pufferfish) hypothetical protein</fullName>
    </submittedName>
</protein>
<feature type="non-terminal residue" evidence="2">
    <location>
        <position position="1"/>
    </location>
</feature>
<proteinExistence type="predicted"/>
<evidence type="ECO:0000313" key="2">
    <source>
        <dbReference type="EMBL" id="CAF93610.1"/>
    </source>
</evidence>